<dbReference type="PANTHER" id="PTHR47751:SF1">
    <property type="entry name" value="SUPERFAMILY HYDROLASE, PUTATIVE (AFU_ORTHOLOGUE AFUA_2G16580)-RELATED"/>
    <property type="match status" value="1"/>
</dbReference>
<evidence type="ECO:0000313" key="2">
    <source>
        <dbReference type="Proteomes" id="UP000658754"/>
    </source>
</evidence>
<dbReference type="Proteomes" id="UP000658754">
    <property type="component" value="Unassembled WGS sequence"/>
</dbReference>
<dbReference type="InterPro" id="IPR029058">
    <property type="entry name" value="AB_hydrolase_fold"/>
</dbReference>
<keyword evidence="2" id="KW-1185">Reference proteome</keyword>
<dbReference type="InterPro" id="IPR051411">
    <property type="entry name" value="Polyketide_trans_af380"/>
</dbReference>
<dbReference type="PANTHER" id="PTHR47751">
    <property type="entry name" value="SUPERFAMILY HYDROLASE, PUTATIVE (AFU_ORTHOLOGUE AFUA_2G16580)-RELATED"/>
    <property type="match status" value="1"/>
</dbReference>
<reference evidence="2" key="1">
    <citation type="journal article" date="2019" name="Int. J. Syst. Evol. Microbiol.">
        <title>The Global Catalogue of Microorganisms (GCM) 10K type strain sequencing project: providing services to taxonomists for standard genome sequencing and annotation.</title>
        <authorList>
            <consortium name="The Broad Institute Genomics Platform"/>
            <consortium name="The Broad Institute Genome Sequencing Center for Infectious Disease"/>
            <person name="Wu L."/>
            <person name="Ma J."/>
        </authorList>
    </citation>
    <scope>NUCLEOTIDE SEQUENCE [LARGE SCALE GENOMIC DNA]</scope>
    <source>
        <strain evidence="2">CGMCC 1.3601</strain>
    </source>
</reference>
<name>A0ABQ2CEY4_9MICC</name>
<evidence type="ECO:0000313" key="1">
    <source>
        <dbReference type="EMBL" id="GGI83684.1"/>
    </source>
</evidence>
<gene>
    <name evidence="1" type="ORF">GCM10007175_21260</name>
</gene>
<proteinExistence type="predicted"/>
<sequence length="58" mass="6888">MITGDRAHSREFSEKAYRRAIGPKELFWVPGAWHVDLHDRTGLIPFDRLTSFFRWTLV</sequence>
<dbReference type="EMBL" id="BMKV01000003">
    <property type="protein sequence ID" value="GGI83684.1"/>
    <property type="molecule type" value="Genomic_DNA"/>
</dbReference>
<evidence type="ECO:0008006" key="3">
    <source>
        <dbReference type="Google" id="ProtNLM"/>
    </source>
</evidence>
<dbReference type="Gene3D" id="3.40.50.1820">
    <property type="entry name" value="alpha/beta hydrolase"/>
    <property type="match status" value="1"/>
</dbReference>
<comment type="caution">
    <text evidence="1">The sequence shown here is derived from an EMBL/GenBank/DDBJ whole genome shotgun (WGS) entry which is preliminary data.</text>
</comment>
<dbReference type="SUPFAM" id="SSF53474">
    <property type="entry name" value="alpha/beta-Hydrolases"/>
    <property type="match status" value="1"/>
</dbReference>
<dbReference type="RefSeq" id="WP_229675325.1">
    <property type="nucleotide sequence ID" value="NZ_BMKV01000003.1"/>
</dbReference>
<accession>A0ABQ2CEY4</accession>
<protein>
    <recommendedName>
        <fullName evidence="3">Alpha/beta hydrolase</fullName>
    </recommendedName>
</protein>
<organism evidence="1 2">
    <name type="scientific">Pseudarthrobacter scleromae</name>
    <dbReference type="NCBI Taxonomy" id="158897"/>
    <lineage>
        <taxon>Bacteria</taxon>
        <taxon>Bacillati</taxon>
        <taxon>Actinomycetota</taxon>
        <taxon>Actinomycetes</taxon>
        <taxon>Micrococcales</taxon>
        <taxon>Micrococcaceae</taxon>
        <taxon>Pseudarthrobacter</taxon>
    </lineage>
</organism>